<proteinExistence type="inferred from homology"/>
<dbReference type="Proteomes" id="UP000887574">
    <property type="component" value="Unplaced"/>
</dbReference>
<keyword evidence="4" id="KW-1185">Reference proteome</keyword>
<dbReference type="AlphaFoldDB" id="A0A915D7K8"/>
<evidence type="ECO:0000256" key="1">
    <source>
        <dbReference type="ARBA" id="ARBA00023157"/>
    </source>
</evidence>
<reference evidence="5" key="1">
    <citation type="submission" date="2022-11" db="UniProtKB">
        <authorList>
            <consortium name="WormBaseParasite"/>
        </authorList>
    </citation>
    <scope>IDENTIFICATION</scope>
</reference>
<evidence type="ECO:0000259" key="3">
    <source>
        <dbReference type="Pfam" id="PF00089"/>
    </source>
</evidence>
<dbReference type="InterPro" id="IPR043504">
    <property type="entry name" value="Peptidase_S1_PA_chymotrypsin"/>
</dbReference>
<dbReference type="InterPro" id="IPR051487">
    <property type="entry name" value="Ser/Thr_Proteases_Immune/Dev"/>
</dbReference>
<accession>A0A915D7K8</accession>
<organism evidence="4 5">
    <name type="scientific">Ditylenchus dipsaci</name>
    <dbReference type="NCBI Taxonomy" id="166011"/>
    <lineage>
        <taxon>Eukaryota</taxon>
        <taxon>Metazoa</taxon>
        <taxon>Ecdysozoa</taxon>
        <taxon>Nematoda</taxon>
        <taxon>Chromadorea</taxon>
        <taxon>Rhabditida</taxon>
        <taxon>Tylenchina</taxon>
        <taxon>Tylenchomorpha</taxon>
        <taxon>Sphaerularioidea</taxon>
        <taxon>Anguinidae</taxon>
        <taxon>Anguininae</taxon>
        <taxon>Ditylenchus</taxon>
    </lineage>
</organism>
<evidence type="ECO:0000313" key="4">
    <source>
        <dbReference type="Proteomes" id="UP000887574"/>
    </source>
</evidence>
<dbReference type="GO" id="GO:0004252">
    <property type="term" value="F:serine-type endopeptidase activity"/>
    <property type="evidence" value="ECO:0007669"/>
    <property type="project" value="InterPro"/>
</dbReference>
<name>A0A915D7K8_9BILA</name>
<dbReference type="InterPro" id="IPR001254">
    <property type="entry name" value="Trypsin_dom"/>
</dbReference>
<dbReference type="SUPFAM" id="SSF50494">
    <property type="entry name" value="Trypsin-like serine proteases"/>
    <property type="match status" value="1"/>
</dbReference>
<dbReference type="Gene3D" id="2.40.10.10">
    <property type="entry name" value="Trypsin-like serine proteases"/>
    <property type="match status" value="1"/>
</dbReference>
<protein>
    <submittedName>
        <fullName evidence="5">Peptidase S1 domain-containing protein</fullName>
    </submittedName>
</protein>
<dbReference type="GO" id="GO:0006508">
    <property type="term" value="P:proteolysis"/>
    <property type="evidence" value="ECO:0007669"/>
    <property type="project" value="InterPro"/>
</dbReference>
<evidence type="ECO:0000256" key="2">
    <source>
        <dbReference type="ARBA" id="ARBA00024195"/>
    </source>
</evidence>
<evidence type="ECO:0000313" key="5">
    <source>
        <dbReference type="WBParaSite" id="jg16318"/>
    </source>
</evidence>
<dbReference type="InterPro" id="IPR009003">
    <property type="entry name" value="Peptidase_S1_PA"/>
</dbReference>
<comment type="similarity">
    <text evidence="2">Belongs to the peptidase S1 family. CLIP subfamily.</text>
</comment>
<keyword evidence="1" id="KW-1015">Disulfide bond</keyword>
<dbReference type="Pfam" id="PF00089">
    <property type="entry name" value="Trypsin"/>
    <property type="match status" value="1"/>
</dbReference>
<feature type="domain" description="Peptidase S1" evidence="3">
    <location>
        <begin position="27"/>
        <end position="176"/>
    </location>
</feature>
<dbReference type="PANTHER" id="PTHR24256">
    <property type="entry name" value="TRYPTASE-RELATED"/>
    <property type="match status" value="1"/>
</dbReference>
<sequence length="186" mass="21090">MVSLNEDEAKQIKSDCKEAWNNIPNRVIGGQLASPSSHNYAVVFLDEMENVFCTGVLITRRHVLSNRHCVDFLDTHSDNLGRRRNFFLMGGGTCHSDVITPECPHGKDMLLLEHTTVAYDSSFAEPKFYLYTYDIALIMLKTPITVTAKLNHICVSHKKLENFASGSFSLAGWGQKMWTYMTQQMH</sequence>
<dbReference type="WBParaSite" id="jg16318">
    <property type="protein sequence ID" value="jg16318"/>
    <property type="gene ID" value="jg16318"/>
</dbReference>